<dbReference type="Proteomes" id="UP000176938">
    <property type="component" value="Unassembled WGS sequence"/>
</dbReference>
<evidence type="ECO:0000313" key="1">
    <source>
        <dbReference type="EMBL" id="OGC05310.1"/>
    </source>
</evidence>
<comment type="caution">
    <text evidence="1">The sequence shown here is derived from an EMBL/GenBank/DDBJ whole genome shotgun (WGS) entry which is preliminary data.</text>
</comment>
<gene>
    <name evidence="1" type="ORF">A3H38_02590</name>
</gene>
<protein>
    <submittedName>
        <fullName evidence="1">Uncharacterized protein</fullName>
    </submittedName>
</protein>
<evidence type="ECO:0000313" key="2">
    <source>
        <dbReference type="Proteomes" id="UP000176938"/>
    </source>
</evidence>
<proteinExistence type="predicted"/>
<dbReference type="EMBL" id="METP01000046">
    <property type="protein sequence ID" value="OGC05310.1"/>
    <property type="molecule type" value="Genomic_DNA"/>
</dbReference>
<sequence>MEQGYVDKSNYDVVSISQQGKAKRANYVQDAMHIERERVASPSQFVKVFSDIFLKREAGKKAII</sequence>
<organism evidence="1 2">
    <name type="scientific">candidate division WOR-1 bacterium RIFCSPLOWO2_02_FULL_46_20</name>
    <dbReference type="NCBI Taxonomy" id="1802567"/>
    <lineage>
        <taxon>Bacteria</taxon>
        <taxon>Bacillati</taxon>
        <taxon>Saganbacteria</taxon>
    </lineage>
</organism>
<reference evidence="1 2" key="1">
    <citation type="journal article" date="2016" name="Nat. Commun.">
        <title>Thousands of microbial genomes shed light on interconnected biogeochemical processes in an aquifer system.</title>
        <authorList>
            <person name="Anantharaman K."/>
            <person name="Brown C.T."/>
            <person name="Hug L.A."/>
            <person name="Sharon I."/>
            <person name="Castelle C.J."/>
            <person name="Probst A.J."/>
            <person name="Thomas B.C."/>
            <person name="Singh A."/>
            <person name="Wilkins M.J."/>
            <person name="Karaoz U."/>
            <person name="Brodie E.L."/>
            <person name="Williams K.H."/>
            <person name="Hubbard S.S."/>
            <person name="Banfield J.F."/>
        </authorList>
    </citation>
    <scope>NUCLEOTIDE SEQUENCE [LARGE SCALE GENOMIC DNA]</scope>
</reference>
<name>A0A1F4RAW9_UNCSA</name>
<accession>A0A1F4RAW9</accession>
<dbReference type="AlphaFoldDB" id="A0A1F4RAW9"/>